<comment type="caution">
    <text evidence="1">The sequence shown here is derived from an EMBL/GenBank/DDBJ whole genome shotgun (WGS) entry which is preliminary data.</text>
</comment>
<proteinExistence type="predicted"/>
<evidence type="ECO:0000313" key="1">
    <source>
        <dbReference type="EMBL" id="KAI9565070.1"/>
    </source>
</evidence>
<name>A0AAD5LN34_9CRUS</name>
<organism evidence="1 2">
    <name type="scientific">Daphnia sinensis</name>
    <dbReference type="NCBI Taxonomy" id="1820382"/>
    <lineage>
        <taxon>Eukaryota</taxon>
        <taxon>Metazoa</taxon>
        <taxon>Ecdysozoa</taxon>
        <taxon>Arthropoda</taxon>
        <taxon>Crustacea</taxon>
        <taxon>Branchiopoda</taxon>
        <taxon>Diplostraca</taxon>
        <taxon>Cladocera</taxon>
        <taxon>Anomopoda</taxon>
        <taxon>Daphniidae</taxon>
        <taxon>Daphnia</taxon>
        <taxon>Daphnia similis group</taxon>
    </lineage>
</organism>
<dbReference type="EMBL" id="WJBH02000001">
    <property type="protein sequence ID" value="KAI9565070.1"/>
    <property type="molecule type" value="Genomic_DNA"/>
</dbReference>
<keyword evidence="2" id="KW-1185">Reference proteome</keyword>
<gene>
    <name evidence="1" type="ORF">GHT06_008818</name>
</gene>
<reference evidence="1 2" key="1">
    <citation type="submission" date="2022-05" db="EMBL/GenBank/DDBJ databases">
        <title>A multi-omics perspective on studying reproductive biology in Daphnia sinensis.</title>
        <authorList>
            <person name="Jia J."/>
        </authorList>
    </citation>
    <scope>NUCLEOTIDE SEQUENCE [LARGE SCALE GENOMIC DNA]</scope>
    <source>
        <strain evidence="1 2">WSL</strain>
    </source>
</reference>
<dbReference type="Proteomes" id="UP000820818">
    <property type="component" value="Linkage Group LG1"/>
</dbReference>
<protein>
    <submittedName>
        <fullName evidence="1">Uncharacterized protein</fullName>
    </submittedName>
</protein>
<sequence length="126" mass="14723">MEMFQEIQTDGLLSVNSELDLLCLHMVVYDVIQPSLRAFKNLYISGLNQLKEDEEQGKFEGQVTELIQGKKQKPLTEWCGYADTLHRCAMDKFRVDLSLHDLVSRVSRGNHHRSKIFFFFMQRVNV</sequence>
<dbReference type="AlphaFoldDB" id="A0AAD5LN34"/>
<accession>A0AAD5LN34</accession>
<evidence type="ECO:0000313" key="2">
    <source>
        <dbReference type="Proteomes" id="UP000820818"/>
    </source>
</evidence>